<gene>
    <name evidence="1" type="ORF">TCEB3V08_LOCUS7138</name>
</gene>
<protein>
    <submittedName>
        <fullName evidence="1">Uncharacterized protein</fullName>
    </submittedName>
</protein>
<reference evidence="1" key="1">
    <citation type="submission" date="2020-11" db="EMBL/GenBank/DDBJ databases">
        <authorList>
            <person name="Tran Van P."/>
        </authorList>
    </citation>
    <scope>NUCLEOTIDE SEQUENCE</scope>
</reference>
<dbReference type="AlphaFoldDB" id="A0A7R9CY96"/>
<evidence type="ECO:0000313" key="1">
    <source>
        <dbReference type="EMBL" id="CAD7403744.1"/>
    </source>
</evidence>
<name>A0A7R9CY96_TIMCR</name>
<proteinExistence type="predicted"/>
<dbReference type="EMBL" id="OC318942">
    <property type="protein sequence ID" value="CAD7403744.1"/>
    <property type="molecule type" value="Genomic_DNA"/>
</dbReference>
<accession>A0A7R9CY96</accession>
<sequence length="344" mass="40081">MLEWYKEGSRKLQVRSRRLTVSNNFTIDVQSYAEEMYTSLIQRAVAAVGNGRVSLNNTEIYLHQKYLLIRGHIKDSDRLTFWSCFGRCDTIDVTIRSSVLHCQMSDTKAATELKTLISLTQNVVVEEGEVDDINESILAVVSNDYNTNTAVDIEKGITNFAEFVYQDVDLTNYLRYHLLENTVIDIQSYSRDLLEDRRRFIKNDFNGVVRLNDIRKDITTTPLYIQRNPEKERLKKGWVTHMEYSGTARAHENIHREVSLQSKAPPKLGRFRRGFLQSSTPEALHKLSPRDTANEFLPMVRKTSFNSPCHKDRRLASCWSKYLTRLWEREKNKRSQVETIKPLH</sequence>
<organism evidence="1">
    <name type="scientific">Timema cristinae</name>
    <name type="common">Walking stick</name>
    <dbReference type="NCBI Taxonomy" id="61476"/>
    <lineage>
        <taxon>Eukaryota</taxon>
        <taxon>Metazoa</taxon>
        <taxon>Ecdysozoa</taxon>
        <taxon>Arthropoda</taxon>
        <taxon>Hexapoda</taxon>
        <taxon>Insecta</taxon>
        <taxon>Pterygota</taxon>
        <taxon>Neoptera</taxon>
        <taxon>Polyneoptera</taxon>
        <taxon>Phasmatodea</taxon>
        <taxon>Timematodea</taxon>
        <taxon>Timematoidea</taxon>
        <taxon>Timematidae</taxon>
        <taxon>Timema</taxon>
    </lineage>
</organism>